<comment type="caution">
    <text evidence="2">The sequence shown here is derived from an EMBL/GenBank/DDBJ whole genome shotgun (WGS) entry which is preliminary data.</text>
</comment>
<dbReference type="Gene3D" id="3.30.559.10">
    <property type="entry name" value="Chloramphenicol acetyltransferase-like domain"/>
    <property type="match status" value="1"/>
</dbReference>
<keyword evidence="3" id="KW-1185">Reference proteome</keyword>
<feature type="active site" description="Proton acceptor" evidence="1">
    <location>
        <position position="216"/>
    </location>
</feature>
<evidence type="ECO:0000313" key="2">
    <source>
        <dbReference type="EMBL" id="MCL6220401.1"/>
    </source>
</evidence>
<dbReference type="Pfam" id="PF00302">
    <property type="entry name" value="CAT"/>
    <property type="match status" value="1"/>
</dbReference>
<dbReference type="PANTHER" id="PTHR38474">
    <property type="entry name" value="SLR0299 PROTEIN"/>
    <property type="match status" value="1"/>
</dbReference>
<dbReference type="SUPFAM" id="SSF52777">
    <property type="entry name" value="CoA-dependent acyltransferases"/>
    <property type="match status" value="1"/>
</dbReference>
<evidence type="ECO:0000256" key="1">
    <source>
        <dbReference type="PIRSR" id="PIRSR000440-1"/>
    </source>
</evidence>
<dbReference type="RefSeq" id="WP_249603100.1">
    <property type="nucleotide sequence ID" value="NZ_JAKHSK010000040.1"/>
</dbReference>
<name>A0A9X1ZUL1_9FLAO</name>
<dbReference type="PANTHER" id="PTHR38474:SF2">
    <property type="entry name" value="CHLORAMPHENICOL ACETYLTRANSFERASE"/>
    <property type="match status" value="1"/>
</dbReference>
<proteinExistence type="predicted"/>
<dbReference type="InterPro" id="IPR001707">
    <property type="entry name" value="Cmp_AcTrfase"/>
</dbReference>
<dbReference type="AlphaFoldDB" id="A0A9X1ZUL1"/>
<organism evidence="2 3">
    <name type="scientific">Zunongwangia pacifica</name>
    <dbReference type="NCBI Taxonomy" id="2911062"/>
    <lineage>
        <taxon>Bacteria</taxon>
        <taxon>Pseudomonadati</taxon>
        <taxon>Bacteroidota</taxon>
        <taxon>Flavobacteriia</taxon>
        <taxon>Flavobacteriales</taxon>
        <taxon>Flavobacteriaceae</taxon>
        <taxon>Zunongwangia</taxon>
    </lineage>
</organism>
<dbReference type="InterPro" id="IPR023213">
    <property type="entry name" value="CAT-like_dom_sf"/>
</dbReference>
<evidence type="ECO:0000313" key="3">
    <source>
        <dbReference type="Proteomes" id="UP001139521"/>
    </source>
</evidence>
<dbReference type="SMART" id="SM01059">
    <property type="entry name" value="CAT"/>
    <property type="match status" value="1"/>
</dbReference>
<dbReference type="EMBL" id="JAKHSK010000040">
    <property type="protein sequence ID" value="MCL6220401.1"/>
    <property type="molecule type" value="Genomic_DNA"/>
</dbReference>
<dbReference type="GO" id="GO:0008811">
    <property type="term" value="F:chloramphenicol O-acetyltransferase activity"/>
    <property type="evidence" value="ECO:0007669"/>
    <property type="project" value="InterPro"/>
</dbReference>
<gene>
    <name evidence="2" type="ORF">L1967_19090</name>
</gene>
<dbReference type="Proteomes" id="UP001139521">
    <property type="component" value="Unassembled WGS sequence"/>
</dbReference>
<accession>A0A9X1ZUL1</accession>
<reference evidence="2" key="1">
    <citation type="submission" date="2022-01" db="EMBL/GenBank/DDBJ databases">
        <title>Genome sequencing of Zunongwangia sp. M21534 genome.</title>
        <authorList>
            <person name="Chen Y."/>
            <person name="Dong C."/>
            <person name="Shao Z."/>
        </authorList>
    </citation>
    <scope>NUCLEOTIDE SEQUENCE</scope>
    <source>
        <strain evidence="2">MCCC M21534</strain>
    </source>
</reference>
<dbReference type="PIRSF" id="PIRSF000440">
    <property type="entry name" value="CAT"/>
    <property type="match status" value="1"/>
</dbReference>
<protein>
    <submittedName>
        <fullName evidence="2">Chloramphenicol acetyltransferase</fullName>
    </submittedName>
</protein>
<sequence length="244" mass="29585">MDITKQELCYIYVSGNFNQNRLTKRMKAVFTPVSIDWKRKPYFDYFFENIKTKYNITHHIDITSFYSEVKNNNLKFYPSFLFVIMKIVNQNEEFRMSFNENGNLGFWNYVNPSYTIFHDDDKTFSDIWSEYKPTFIEFYQEIINDIEKYKNIKKIKAKENRPANFCPVSTIPWLSFESFSQDTYHENSFLYPIIRFGKYYQKEKQFFIPLSLFVNHAVADGYHTCKLINEIEEFGKNIKEWMNK</sequence>